<feature type="domain" description="Integrator complex subunit 7 N-terminal" evidence="9">
    <location>
        <begin position="26"/>
        <end position="537"/>
    </location>
</feature>
<dbReference type="GO" id="GO:0005737">
    <property type="term" value="C:cytoplasm"/>
    <property type="evidence" value="ECO:0007669"/>
    <property type="project" value="UniProtKB-SubCell"/>
</dbReference>
<feature type="compositionally biased region" description="Low complexity" evidence="7">
    <location>
        <begin position="1006"/>
        <end position="1016"/>
    </location>
</feature>
<dbReference type="InterPro" id="IPR033060">
    <property type="entry name" value="INTS7"/>
</dbReference>
<evidence type="ECO:0000259" key="10">
    <source>
        <dbReference type="Pfam" id="PF24437"/>
    </source>
</evidence>
<evidence type="ECO:0000313" key="11">
    <source>
        <dbReference type="EMBL" id="KPP63133.1"/>
    </source>
</evidence>
<dbReference type="PANTHER" id="PTHR13322">
    <property type="entry name" value="C1ORF73 PROTEIN"/>
    <property type="match status" value="1"/>
</dbReference>
<dbReference type="InterPro" id="IPR056517">
    <property type="entry name" value="INTS7_HB"/>
</dbReference>
<dbReference type="Pfam" id="PF24437">
    <property type="entry name" value="INTS7_HB"/>
    <property type="match status" value="1"/>
</dbReference>
<dbReference type="STRING" id="113540.ENSSFOP00015010584"/>
<dbReference type="Pfam" id="PF24436">
    <property type="entry name" value="INTS7_N"/>
    <property type="match status" value="1"/>
</dbReference>
<dbReference type="GO" id="GO:0032039">
    <property type="term" value="C:integrator complex"/>
    <property type="evidence" value="ECO:0007669"/>
    <property type="project" value="InterPro"/>
</dbReference>
<evidence type="ECO:0000259" key="9">
    <source>
        <dbReference type="Pfam" id="PF24436"/>
    </source>
</evidence>
<evidence type="ECO:0000313" key="12">
    <source>
        <dbReference type="Proteomes" id="UP000034805"/>
    </source>
</evidence>
<evidence type="ECO:0000259" key="8">
    <source>
        <dbReference type="Pfam" id="PF22965"/>
    </source>
</evidence>
<evidence type="ECO:0000256" key="6">
    <source>
        <dbReference type="ARBA" id="ARBA00023242"/>
    </source>
</evidence>
<feature type="domain" description="Integrator complex subunit 7 C-terminal" evidence="8">
    <location>
        <begin position="873"/>
        <end position="985"/>
    </location>
</feature>
<dbReference type="EMBL" id="JARO02008126">
    <property type="protein sequence ID" value="KPP63133.1"/>
    <property type="molecule type" value="Genomic_DNA"/>
</dbReference>
<evidence type="ECO:0000256" key="3">
    <source>
        <dbReference type="ARBA" id="ARBA00008565"/>
    </source>
</evidence>
<reference evidence="11 12" key="1">
    <citation type="submission" date="2015-08" db="EMBL/GenBank/DDBJ databases">
        <title>The genome of the Asian arowana (Scleropages formosus).</title>
        <authorList>
            <person name="Tan M.H."/>
            <person name="Gan H.M."/>
            <person name="Croft L.J."/>
            <person name="Austin C.M."/>
        </authorList>
    </citation>
    <scope>NUCLEOTIDE SEQUENCE [LARGE SCALE GENOMIC DNA]</scope>
    <source>
        <strain evidence="11">Aro1</strain>
    </source>
</reference>
<dbReference type="AlphaFoldDB" id="A0A0P7UU39"/>
<dbReference type="InterPro" id="IPR056516">
    <property type="entry name" value="INTS7_N"/>
</dbReference>
<keyword evidence="6" id="KW-0539">Nucleus</keyword>
<dbReference type="SUPFAM" id="SSF48371">
    <property type="entry name" value="ARM repeat"/>
    <property type="match status" value="1"/>
</dbReference>
<evidence type="ECO:0000256" key="4">
    <source>
        <dbReference type="ARBA" id="ARBA00015336"/>
    </source>
</evidence>
<evidence type="ECO:0000256" key="5">
    <source>
        <dbReference type="ARBA" id="ARBA00022490"/>
    </source>
</evidence>
<keyword evidence="5" id="KW-0963">Cytoplasm</keyword>
<dbReference type="InterPro" id="IPR054519">
    <property type="entry name" value="INTS7_C"/>
</dbReference>
<comment type="similarity">
    <text evidence="3">Belongs to the Integrator subunit 7 family.</text>
</comment>
<gene>
    <name evidence="11" type="ORF">Z043_118635</name>
</gene>
<evidence type="ECO:0000256" key="1">
    <source>
        <dbReference type="ARBA" id="ARBA00004123"/>
    </source>
</evidence>
<protein>
    <recommendedName>
        <fullName evidence="4">Integrator complex subunit 7</fullName>
    </recommendedName>
</protein>
<dbReference type="Pfam" id="PF22965">
    <property type="entry name" value="INTS7_C"/>
    <property type="match status" value="1"/>
</dbReference>
<name>A0A0P7UU39_SCLFO</name>
<organism evidence="11 12">
    <name type="scientific">Scleropages formosus</name>
    <name type="common">Asian bonytongue</name>
    <name type="synonym">Osteoglossum formosum</name>
    <dbReference type="NCBI Taxonomy" id="113540"/>
    <lineage>
        <taxon>Eukaryota</taxon>
        <taxon>Metazoa</taxon>
        <taxon>Chordata</taxon>
        <taxon>Craniata</taxon>
        <taxon>Vertebrata</taxon>
        <taxon>Euteleostomi</taxon>
        <taxon>Actinopterygii</taxon>
        <taxon>Neopterygii</taxon>
        <taxon>Teleostei</taxon>
        <taxon>Osteoglossocephala</taxon>
        <taxon>Osteoglossomorpha</taxon>
        <taxon>Osteoglossiformes</taxon>
        <taxon>Osteoglossidae</taxon>
        <taxon>Scleropages</taxon>
    </lineage>
</organism>
<comment type="subcellular location">
    <subcellularLocation>
        <location evidence="2">Cytoplasm</location>
    </subcellularLocation>
    <subcellularLocation>
        <location evidence="1">Nucleus</location>
    </subcellularLocation>
</comment>
<feature type="region of interest" description="Disordered" evidence="7">
    <location>
        <begin position="1006"/>
        <end position="1029"/>
    </location>
</feature>
<accession>A0A0P7UU39</accession>
<comment type="caution">
    <text evidence="11">The sequence shown here is derived from an EMBL/GenBank/DDBJ whole genome shotgun (WGS) entry which is preliminary data.</text>
</comment>
<feature type="domain" description="Integrator complex subunit 7 helical bundle" evidence="10">
    <location>
        <begin position="539"/>
        <end position="705"/>
    </location>
</feature>
<evidence type="ECO:0000256" key="7">
    <source>
        <dbReference type="SAM" id="MobiDB-lite"/>
    </source>
</evidence>
<sequence length="1029" mass="113599">MSLSTARSFLSEAGYGEQELDANSALMELDKGLRSGKLGEQCEAVVLFPKLFQKYPFPILINSAFLKLADVFRLGNNFLRFCVLKVTQQSEKHLEKILNVDEFVKRIFSVIHSNDPVARAITLRMLGSMASIIPERKNAHHSIRQSLDSHDNVEVEAAIFAAASFSAQSKDFAAGICNKISEMIQGLDTPVDLKLKLIPMLQHMHHDASLASNSRQLLQQLVTSYPSTQMVIVTLHTFTQLATSSLIDIPKQIQLLLHYLREDPRKAVKRLSIQDLKLLAKKAPHLWTKENTQALCECALTIPYNSLKLGMLSVLSTLSGTIAIKQYFSPGAGSTPTPSRPTDLVRLAQECCYHSNLAVAAHGVTVLSNIAISGLEKDSLQLEQDTVLGVESLLVLCSQDDGTSAQATLKTALACLAKLLKSQPHLSQAAVEFLLCQLHSARDSARVLMCHALAAIAMQQPVLGEGMLGDLLDLYKVAGTSASDKQQELLVSLATVIFVSSQASLSAEVKTVIKQELENVANCWTVYRIARQASRMGCHQLSSELYQSLRTRVASEHFYFWLNSLKEFSQAEQCLSGLANGDYSGAMGAIADALRSYQKGIASLTAASTPLSPLAFQCEYVKLRIDMLQALSQLICTCNSLKTSPPPAIATTIALASGNELQRCGRISTQMRLSMDEFRNLATRYADLYQSSFDADSATLRNVELYPSKHNNSMFVHNDKILCTVIIVPRWRTLQELSRQQQSCLLISYVVEALVLDPHTTSVKATERSAIFLLLSFQEYSTLGQMQAESEYERRMMSVFNHVLEEVETLSRKHPPVSYLHTRCLCDAVIALLKVPLSFERYFFQKLQSTSIKASVAIYSNNKVLSLTNGSALALSPSPRSPTEPIAVQNNQQLTLKVEGVVQHGSAPGLFRKIQSVSLNVSSTLQSKSGQEYKISSDNKTNDIEQRVEPHNDYFSTQFLLNFSTLGNHTVTVEASVVDCSGIEWKTGPKTTIAIKSLEDPFSQQLRHQQAQQAVPQPGPQRTVYGRFP</sequence>
<evidence type="ECO:0000256" key="2">
    <source>
        <dbReference type="ARBA" id="ARBA00004496"/>
    </source>
</evidence>
<dbReference type="InterPro" id="IPR016024">
    <property type="entry name" value="ARM-type_fold"/>
</dbReference>
<dbReference type="Proteomes" id="UP000034805">
    <property type="component" value="Unassembled WGS sequence"/>
</dbReference>
<proteinExistence type="inferred from homology"/>
<dbReference type="PANTHER" id="PTHR13322:SF2">
    <property type="entry name" value="INTEGRATOR COMPLEX SUBUNIT 7"/>
    <property type="match status" value="1"/>
</dbReference>
<dbReference type="GO" id="GO:0034472">
    <property type="term" value="P:snRNA 3'-end processing"/>
    <property type="evidence" value="ECO:0007669"/>
    <property type="project" value="TreeGrafter"/>
</dbReference>